<evidence type="ECO:0000256" key="1">
    <source>
        <dbReference type="ARBA" id="ARBA00000085"/>
    </source>
</evidence>
<feature type="domain" description="PAS" evidence="16">
    <location>
        <begin position="518"/>
        <end position="565"/>
    </location>
</feature>
<dbReference type="Gene3D" id="1.20.120.160">
    <property type="entry name" value="HPT domain"/>
    <property type="match status" value="1"/>
</dbReference>
<dbReference type="Proteomes" id="UP001617669">
    <property type="component" value="Unassembled WGS sequence"/>
</dbReference>
<dbReference type="InterPro" id="IPR001789">
    <property type="entry name" value="Sig_transdc_resp-reg_receiver"/>
</dbReference>
<dbReference type="SUPFAM" id="SSF55874">
    <property type="entry name" value="ATPase domain of HSP90 chaperone/DNA topoisomerase II/histidine kinase"/>
    <property type="match status" value="1"/>
</dbReference>
<evidence type="ECO:0000256" key="2">
    <source>
        <dbReference type="ARBA" id="ARBA00004651"/>
    </source>
</evidence>
<feature type="transmembrane region" description="Helical" evidence="13">
    <location>
        <begin position="95"/>
        <end position="114"/>
    </location>
</feature>
<dbReference type="SUPFAM" id="SSF47226">
    <property type="entry name" value="Histidine-containing phosphotransfer domain, HPT domain"/>
    <property type="match status" value="1"/>
</dbReference>
<dbReference type="EC" id="2.7.13.3" evidence="3"/>
<dbReference type="Pfam" id="PF02518">
    <property type="entry name" value="HATPase_c"/>
    <property type="match status" value="1"/>
</dbReference>
<keyword evidence="5 12" id="KW-0597">Phosphoprotein</keyword>
<feature type="transmembrane region" description="Helical" evidence="13">
    <location>
        <begin position="24"/>
        <end position="47"/>
    </location>
</feature>
<dbReference type="InterPro" id="IPR005330">
    <property type="entry name" value="MHYT_dom"/>
</dbReference>
<dbReference type="CDD" id="cd00082">
    <property type="entry name" value="HisKA"/>
    <property type="match status" value="1"/>
</dbReference>
<dbReference type="InterPro" id="IPR005467">
    <property type="entry name" value="His_kinase_dom"/>
</dbReference>
<dbReference type="EMBL" id="JBIWXY010000001">
    <property type="protein sequence ID" value="MFJ5444936.1"/>
    <property type="molecule type" value="Genomic_DNA"/>
</dbReference>
<dbReference type="InterPro" id="IPR013655">
    <property type="entry name" value="PAS_fold_3"/>
</dbReference>
<comment type="catalytic activity">
    <reaction evidence="1">
        <text>ATP + protein L-histidine = ADP + protein N-phospho-L-histidine.</text>
        <dbReference type="EC" id="2.7.13.3"/>
    </reaction>
</comment>
<dbReference type="SUPFAM" id="SSF52172">
    <property type="entry name" value="CheY-like"/>
    <property type="match status" value="1"/>
</dbReference>
<dbReference type="Pfam" id="PF08447">
    <property type="entry name" value="PAS_3"/>
    <property type="match status" value="2"/>
</dbReference>
<organism evidence="19 20">
    <name type="scientific">Methylobacillus methanolivorans</name>
    <dbReference type="NCBI Taxonomy" id="1848927"/>
    <lineage>
        <taxon>Bacteria</taxon>
        <taxon>Pseudomonadati</taxon>
        <taxon>Pseudomonadota</taxon>
        <taxon>Betaproteobacteria</taxon>
        <taxon>Nitrosomonadales</taxon>
        <taxon>Methylophilaceae</taxon>
        <taxon>Methylobacillus</taxon>
    </lineage>
</organism>
<evidence type="ECO:0000256" key="7">
    <source>
        <dbReference type="ARBA" id="ARBA00022741"/>
    </source>
</evidence>
<evidence type="ECO:0000313" key="19">
    <source>
        <dbReference type="EMBL" id="MFJ5444936.1"/>
    </source>
</evidence>
<dbReference type="SMART" id="SM00086">
    <property type="entry name" value="PAC"/>
    <property type="match status" value="3"/>
</dbReference>
<dbReference type="SMART" id="SM00387">
    <property type="entry name" value="HATPase_c"/>
    <property type="match status" value="1"/>
</dbReference>
<evidence type="ECO:0000256" key="6">
    <source>
        <dbReference type="ARBA" id="ARBA00022692"/>
    </source>
</evidence>
<name>A0ABW8GHS6_9PROT</name>
<evidence type="ECO:0000256" key="4">
    <source>
        <dbReference type="ARBA" id="ARBA00022475"/>
    </source>
</evidence>
<feature type="domain" description="Response regulatory" evidence="15">
    <location>
        <begin position="900"/>
        <end position="1019"/>
    </location>
</feature>
<dbReference type="InterPro" id="IPR004358">
    <property type="entry name" value="Sig_transdc_His_kin-like_C"/>
</dbReference>
<keyword evidence="4" id="KW-1003">Cell membrane</keyword>
<keyword evidence="7" id="KW-0547">Nucleotide-binding</keyword>
<dbReference type="PROSITE" id="PS50112">
    <property type="entry name" value="PAS"/>
    <property type="match status" value="3"/>
</dbReference>
<evidence type="ECO:0000256" key="10">
    <source>
        <dbReference type="ARBA" id="ARBA00023012"/>
    </source>
</evidence>
<comment type="subcellular location">
    <subcellularLocation>
        <location evidence="2">Cell membrane</location>
        <topology evidence="2">Multi-pass membrane protein</topology>
    </subcellularLocation>
</comment>
<keyword evidence="10" id="KW-0902">Two-component regulatory system</keyword>
<dbReference type="PROSITE" id="PS50109">
    <property type="entry name" value="HIS_KIN"/>
    <property type="match status" value="1"/>
</dbReference>
<dbReference type="InterPro" id="IPR036097">
    <property type="entry name" value="HisK_dim/P_sf"/>
</dbReference>
<keyword evidence="8" id="KW-0067">ATP-binding</keyword>
<evidence type="ECO:0000256" key="3">
    <source>
        <dbReference type="ARBA" id="ARBA00012438"/>
    </source>
</evidence>
<feature type="domain" description="PAS" evidence="16">
    <location>
        <begin position="267"/>
        <end position="337"/>
    </location>
</feature>
<dbReference type="InterPro" id="IPR003594">
    <property type="entry name" value="HATPase_dom"/>
</dbReference>
<feature type="domain" description="PAC" evidence="17">
    <location>
        <begin position="472"/>
        <end position="524"/>
    </location>
</feature>
<dbReference type="PROSITE" id="PS50110">
    <property type="entry name" value="RESPONSE_REGULATORY"/>
    <property type="match status" value="1"/>
</dbReference>
<dbReference type="Pfam" id="PF00512">
    <property type="entry name" value="HisKA"/>
    <property type="match status" value="1"/>
</dbReference>
<evidence type="ECO:0000259" key="18">
    <source>
        <dbReference type="PROSITE" id="PS50924"/>
    </source>
</evidence>
<evidence type="ECO:0000259" key="14">
    <source>
        <dbReference type="PROSITE" id="PS50109"/>
    </source>
</evidence>
<keyword evidence="11 13" id="KW-0472">Membrane</keyword>
<evidence type="ECO:0000256" key="13">
    <source>
        <dbReference type="PROSITE-ProRule" id="PRU00244"/>
    </source>
</evidence>
<dbReference type="SMART" id="SM00448">
    <property type="entry name" value="REC"/>
    <property type="match status" value="1"/>
</dbReference>
<dbReference type="SUPFAM" id="SSF47384">
    <property type="entry name" value="Homodimeric domain of signal transducing histidine kinase"/>
    <property type="match status" value="1"/>
</dbReference>
<dbReference type="Gene3D" id="3.30.565.10">
    <property type="entry name" value="Histidine kinase-like ATPase, C-terminal domain"/>
    <property type="match status" value="1"/>
</dbReference>
<dbReference type="Gene3D" id="3.40.50.2300">
    <property type="match status" value="1"/>
</dbReference>
<evidence type="ECO:0000256" key="5">
    <source>
        <dbReference type="ARBA" id="ARBA00022553"/>
    </source>
</evidence>
<keyword evidence="9 13" id="KW-1133">Transmembrane helix</keyword>
<dbReference type="PANTHER" id="PTHR45339">
    <property type="entry name" value="HYBRID SIGNAL TRANSDUCTION HISTIDINE KINASE J"/>
    <property type="match status" value="1"/>
</dbReference>
<sequence length="1234" mass="135868">MNVFDQFFYQANTALPFIAGFYDLWMVALSILVAITSSIIALQLSRMSLAQSSTLGKKLIVLAGAVALGAGIWSMHFIGMMAYQLCFQIRYSPGLTILSILPGIFASWYALSLLTRDHVSLLRLITGGIVVGTGIGMMHYSGMLAMNMTPLLRFNLAGFLISLLVAISLATVALWVVFYLKRNKIHPLSSLLLGGILMGCAIAAMHYTGMAAAVYLGEADLSFDPSQNKTDALGLSIAIVTILIGILAIVSNLLFRYRQLLESLTASETRLTTILDSAVDGIITVDAQGNIHSFNLAAEKLFGWSMVDVLGKKATLLMPDHYHAIYDGLLSRYLATGKSTILGSNQEVQGLRRNGEIFPATISMNKAMIAGQMMFVTFISDITAQKRIEAKIKEQHDQINSLMSNMPGITFRCKFDAKWTMLLINDAVRNITGWSANEFLNGTIFFADITHPDDAIRIQNEISQALLSENHYSIEYRIYDKHGHEHWVAETGSGIRDETGNLVWLDGVIIDTTESKLRNAEFESVVKAMNYATSMAEFTIDGHIIHANANFLHVTGYQLHEIVGKHHTIFCTAESQSSQAYQDKWRALRAGEYVQGEYLRLAKDGRHIWINAYYSPVFDVDGQVSKIIMSMIDISERISMENDLKEAKERAEQASSVKSSFMANMSHEIRTPMNAIIGFSDVLLDSPMPEDQRHYLNTISMSAKSLLHLLNDILDSAKLEKGKLELEMLDFGLTELVDNVISTLWIQARRKGIELKLDIAPEVQGSFHGAPDRIRQVLMNLLGNGIKFTEQGHVMLKIQQLDDQTLQFDVEDTGIGIAADRLESIFEPFTQADASMSRRFGGTGLGSTISKQLIELMGGSLTATSTLGKGSCFTVILPLASVQDPAPTLEAIQHQLPPLHILVADDIQQNIELLTVLLSKGGHTISIARDGAEAVLLFQKEQFDLILMDVQMPGMDGLIASSNIRLIEAQRKQAHTPIIALTASVLTEDRIAAKQAGMDGFASKPINMAALTTEIIRVLALDIPTANAIQHEPPRQDDTSSIRMDKGIALWGDRDVYLHELQRFSTETLSHGSHFKELLALKDYAGIRSFAHAGKGVSGNLALDTLYKLYGQIESLSLIKDHSTLTQKLIGLEQAHAAFRAQLSMLTASSLGKHTPSIAPECTLAELKARLATLQTQASQAELNDQLLEKLLSQAPADYVSEIRKIAQAFNEFEFEQAQVLISTLQQALAVEES</sequence>
<dbReference type="Pfam" id="PF03707">
    <property type="entry name" value="MHYT"/>
    <property type="match status" value="3"/>
</dbReference>
<dbReference type="InterPro" id="IPR001610">
    <property type="entry name" value="PAC"/>
</dbReference>
<feature type="transmembrane region" description="Helical" evidence="13">
    <location>
        <begin position="191"/>
        <end position="215"/>
    </location>
</feature>
<dbReference type="Pfam" id="PF00072">
    <property type="entry name" value="Response_reg"/>
    <property type="match status" value="1"/>
</dbReference>
<dbReference type="Gene3D" id="1.10.287.130">
    <property type="match status" value="1"/>
</dbReference>
<keyword evidence="6 13" id="KW-0812">Transmembrane</keyword>
<dbReference type="CDD" id="cd17546">
    <property type="entry name" value="REC_hyHK_CKI1_RcsC-like"/>
    <property type="match status" value="1"/>
</dbReference>
<dbReference type="NCBIfam" id="TIGR00229">
    <property type="entry name" value="sensory_box"/>
    <property type="match status" value="3"/>
</dbReference>
<feature type="transmembrane region" description="Helical" evidence="13">
    <location>
        <begin position="121"/>
        <end position="142"/>
    </location>
</feature>
<dbReference type="RefSeq" id="WP_400878465.1">
    <property type="nucleotide sequence ID" value="NZ_JBIWXY010000001.1"/>
</dbReference>
<feature type="transmembrane region" description="Helical" evidence="13">
    <location>
        <begin position="154"/>
        <end position="179"/>
    </location>
</feature>
<dbReference type="PANTHER" id="PTHR45339:SF1">
    <property type="entry name" value="HYBRID SIGNAL TRANSDUCTION HISTIDINE KINASE J"/>
    <property type="match status" value="1"/>
</dbReference>
<dbReference type="InterPro" id="IPR000700">
    <property type="entry name" value="PAS-assoc_C"/>
</dbReference>
<evidence type="ECO:0000256" key="12">
    <source>
        <dbReference type="PROSITE-ProRule" id="PRU00169"/>
    </source>
</evidence>
<dbReference type="CDD" id="cd16922">
    <property type="entry name" value="HATPase_EvgS-ArcB-TorS-like"/>
    <property type="match status" value="1"/>
</dbReference>
<evidence type="ECO:0000256" key="8">
    <source>
        <dbReference type="ARBA" id="ARBA00022840"/>
    </source>
</evidence>
<feature type="domain" description="PAC" evidence="17">
    <location>
        <begin position="592"/>
        <end position="646"/>
    </location>
</feature>
<feature type="modified residue" description="4-aspartylphosphate" evidence="12">
    <location>
        <position position="949"/>
    </location>
</feature>
<dbReference type="InterPro" id="IPR011006">
    <property type="entry name" value="CheY-like_superfamily"/>
</dbReference>
<dbReference type="CDD" id="cd00130">
    <property type="entry name" value="PAS"/>
    <property type="match status" value="3"/>
</dbReference>
<feature type="transmembrane region" description="Helical" evidence="13">
    <location>
        <begin position="235"/>
        <end position="255"/>
    </location>
</feature>
<feature type="domain" description="PAS" evidence="16">
    <location>
        <begin position="395"/>
        <end position="469"/>
    </location>
</feature>
<evidence type="ECO:0000256" key="11">
    <source>
        <dbReference type="ARBA" id="ARBA00023136"/>
    </source>
</evidence>
<dbReference type="InterPro" id="IPR003661">
    <property type="entry name" value="HisK_dim/P_dom"/>
</dbReference>
<evidence type="ECO:0000259" key="17">
    <source>
        <dbReference type="PROSITE" id="PS50113"/>
    </source>
</evidence>
<comment type="caution">
    <text evidence="19">The sequence shown here is derived from an EMBL/GenBank/DDBJ whole genome shotgun (WGS) entry which is preliminary data.</text>
</comment>
<dbReference type="Pfam" id="PF00989">
    <property type="entry name" value="PAS"/>
    <property type="match status" value="1"/>
</dbReference>
<dbReference type="PROSITE" id="PS50113">
    <property type="entry name" value="PAC"/>
    <property type="match status" value="2"/>
</dbReference>
<dbReference type="SMART" id="SM00388">
    <property type="entry name" value="HisKA"/>
    <property type="match status" value="1"/>
</dbReference>
<dbReference type="InterPro" id="IPR036641">
    <property type="entry name" value="HPT_dom_sf"/>
</dbReference>
<dbReference type="InterPro" id="IPR000014">
    <property type="entry name" value="PAS"/>
</dbReference>
<dbReference type="SMART" id="SM00091">
    <property type="entry name" value="PAS"/>
    <property type="match status" value="3"/>
</dbReference>
<evidence type="ECO:0000313" key="20">
    <source>
        <dbReference type="Proteomes" id="UP001617669"/>
    </source>
</evidence>
<dbReference type="SUPFAM" id="SSF55785">
    <property type="entry name" value="PYP-like sensor domain (PAS domain)"/>
    <property type="match status" value="3"/>
</dbReference>
<evidence type="ECO:0000259" key="16">
    <source>
        <dbReference type="PROSITE" id="PS50112"/>
    </source>
</evidence>
<dbReference type="InterPro" id="IPR013767">
    <property type="entry name" value="PAS_fold"/>
</dbReference>
<reference evidence="19 20" key="1">
    <citation type="submission" date="2024-11" db="EMBL/GenBank/DDBJ databases">
        <authorList>
            <person name="Kaparullina E.N."/>
            <person name="Delegan Y.A."/>
            <person name="Doronina N.V."/>
        </authorList>
    </citation>
    <scope>NUCLEOTIDE SEQUENCE [LARGE SCALE GENOMIC DNA]</scope>
    <source>
        <strain evidence="19 20">7sh_L</strain>
    </source>
</reference>
<accession>A0ABW8GHS6</accession>
<dbReference type="Gene3D" id="3.30.450.20">
    <property type="entry name" value="PAS domain"/>
    <property type="match status" value="3"/>
</dbReference>
<evidence type="ECO:0000256" key="9">
    <source>
        <dbReference type="ARBA" id="ARBA00022989"/>
    </source>
</evidence>
<dbReference type="InterPro" id="IPR035965">
    <property type="entry name" value="PAS-like_dom_sf"/>
</dbReference>
<feature type="transmembrane region" description="Helical" evidence="13">
    <location>
        <begin position="59"/>
        <end position="83"/>
    </location>
</feature>
<proteinExistence type="predicted"/>
<gene>
    <name evidence="19" type="ORF">ACIKP9_01695</name>
</gene>
<feature type="domain" description="Histidine kinase" evidence="14">
    <location>
        <begin position="664"/>
        <end position="881"/>
    </location>
</feature>
<dbReference type="PRINTS" id="PR00344">
    <property type="entry name" value="BCTRLSENSOR"/>
</dbReference>
<protein>
    <recommendedName>
        <fullName evidence="3">histidine kinase</fullName>
        <ecNumber evidence="3">2.7.13.3</ecNumber>
    </recommendedName>
</protein>
<evidence type="ECO:0000259" key="15">
    <source>
        <dbReference type="PROSITE" id="PS50110"/>
    </source>
</evidence>
<dbReference type="InterPro" id="IPR036890">
    <property type="entry name" value="HATPase_C_sf"/>
</dbReference>
<keyword evidence="20" id="KW-1185">Reference proteome</keyword>
<dbReference type="PROSITE" id="PS50924">
    <property type="entry name" value="MHYT"/>
    <property type="match status" value="1"/>
</dbReference>
<feature type="domain" description="MHYT" evidence="18">
    <location>
        <begin position="22"/>
        <end position="216"/>
    </location>
</feature>